<protein>
    <submittedName>
        <fullName evidence="2">Uma2 family endonuclease</fullName>
    </submittedName>
</protein>
<dbReference type="EMBL" id="CP124543">
    <property type="protein sequence ID" value="WGV23866.1"/>
    <property type="molecule type" value="Genomic_DNA"/>
</dbReference>
<dbReference type="KEGG" id="hbq:QI031_18880"/>
<sequence length="209" mass="24018">MVQSLPITITVDQFLDWYPVNSTQLRYELHNGFIKQMPSPTGDHELLIAFLIKQILLECARLVKPYDIPKIGFVQSNESESAFLPDVLLLNRLNLVNEPLWRNKSTVRQPLSIPLVIEVVSTNWRDDYFTKLGQYEAIGIPEYWIVDYAALGGRKFIGNPKQPTISIYSLIEGEYQVKQFRNSNRIESLTFPDLELTAEQIFQSANPVT</sequence>
<keyword evidence="2" id="KW-0540">Nuclease</keyword>
<accession>A0AAJ6P7S2</accession>
<reference evidence="2 3" key="1">
    <citation type="journal article" date="2023" name="Limnol Oceanogr Lett">
        <title>Environmental adaptations by the intertidal Antarctic cyanobacterium Halotia branconii CENA392 as revealed using long-read genome sequencing.</title>
        <authorList>
            <person name="Dextro R.B."/>
            <person name="Delbaje E."/>
            <person name="Freitas P.N.N."/>
            <person name="Geraldes V."/>
            <person name="Pinto E."/>
            <person name="Long P.F."/>
            <person name="Fiore M.F."/>
        </authorList>
    </citation>
    <scope>NUCLEOTIDE SEQUENCE [LARGE SCALE GENOMIC DNA]</scope>
    <source>
        <strain evidence="2 3">CENA392</strain>
    </source>
</reference>
<dbReference type="GO" id="GO:0004519">
    <property type="term" value="F:endonuclease activity"/>
    <property type="evidence" value="ECO:0007669"/>
    <property type="project" value="UniProtKB-KW"/>
</dbReference>
<dbReference type="SUPFAM" id="SSF52980">
    <property type="entry name" value="Restriction endonuclease-like"/>
    <property type="match status" value="1"/>
</dbReference>
<dbReference type="RefSeq" id="WP_281481196.1">
    <property type="nucleotide sequence ID" value="NZ_CP124543.1"/>
</dbReference>
<dbReference type="CDD" id="cd06260">
    <property type="entry name" value="DUF820-like"/>
    <property type="match status" value="1"/>
</dbReference>
<evidence type="ECO:0000313" key="3">
    <source>
        <dbReference type="Proteomes" id="UP001223520"/>
    </source>
</evidence>
<dbReference type="InterPro" id="IPR012296">
    <property type="entry name" value="Nuclease_put_TT1808"/>
</dbReference>
<keyword evidence="2" id="KW-0255">Endonuclease</keyword>
<dbReference type="PANTHER" id="PTHR34107">
    <property type="entry name" value="SLL0198 PROTEIN-RELATED"/>
    <property type="match status" value="1"/>
</dbReference>
<dbReference type="Gene3D" id="3.90.1570.10">
    <property type="entry name" value="tt1808, chain A"/>
    <property type="match status" value="1"/>
</dbReference>
<dbReference type="Proteomes" id="UP001223520">
    <property type="component" value="Chromosome"/>
</dbReference>
<dbReference type="PANTHER" id="PTHR34107:SF2">
    <property type="entry name" value="SLL0888 PROTEIN"/>
    <property type="match status" value="1"/>
</dbReference>
<proteinExistence type="predicted"/>
<gene>
    <name evidence="2" type="ORF">QI031_18880</name>
</gene>
<feature type="domain" description="Putative restriction endonuclease" evidence="1">
    <location>
        <begin position="11"/>
        <end position="198"/>
    </location>
</feature>
<dbReference type="AlphaFoldDB" id="A0AAJ6P7S2"/>
<name>A0AAJ6P7S2_9CYAN</name>
<dbReference type="InterPro" id="IPR008538">
    <property type="entry name" value="Uma2"/>
</dbReference>
<keyword evidence="2" id="KW-0378">Hydrolase</keyword>
<keyword evidence="3" id="KW-1185">Reference proteome</keyword>
<evidence type="ECO:0000259" key="1">
    <source>
        <dbReference type="Pfam" id="PF05685"/>
    </source>
</evidence>
<evidence type="ECO:0000313" key="2">
    <source>
        <dbReference type="EMBL" id="WGV23866.1"/>
    </source>
</evidence>
<dbReference type="Pfam" id="PF05685">
    <property type="entry name" value="Uma2"/>
    <property type="match status" value="1"/>
</dbReference>
<dbReference type="InterPro" id="IPR011335">
    <property type="entry name" value="Restrct_endonuc-II-like"/>
</dbReference>
<organism evidence="2 3">
    <name type="scientific">Halotia branconii CENA392</name>
    <dbReference type="NCBI Taxonomy" id="1539056"/>
    <lineage>
        <taxon>Bacteria</taxon>
        <taxon>Bacillati</taxon>
        <taxon>Cyanobacteriota</taxon>
        <taxon>Cyanophyceae</taxon>
        <taxon>Nostocales</taxon>
        <taxon>Nodulariaceae</taxon>
        <taxon>Halotia</taxon>
    </lineage>
</organism>